<dbReference type="Proteomes" id="UP000823661">
    <property type="component" value="Unassembled WGS sequence"/>
</dbReference>
<evidence type="ECO:0000256" key="8">
    <source>
        <dbReference type="ARBA" id="ARBA00023163"/>
    </source>
</evidence>
<dbReference type="PANTHER" id="PTHR32248">
    <property type="entry name" value="RNA POLYMERASE SIGMA-54 FACTOR"/>
    <property type="match status" value="1"/>
</dbReference>
<evidence type="ECO:0000259" key="10">
    <source>
        <dbReference type="Pfam" id="PF04552"/>
    </source>
</evidence>
<dbReference type="Pfam" id="PF00309">
    <property type="entry name" value="Sigma54_AID"/>
    <property type="match status" value="1"/>
</dbReference>
<evidence type="ECO:0000313" key="13">
    <source>
        <dbReference type="Proteomes" id="UP000823661"/>
    </source>
</evidence>
<evidence type="ECO:0000256" key="1">
    <source>
        <dbReference type="ARBA" id="ARBA00008798"/>
    </source>
</evidence>
<dbReference type="InterPro" id="IPR000394">
    <property type="entry name" value="RNA_pol_sigma_54"/>
</dbReference>
<evidence type="ECO:0000256" key="4">
    <source>
        <dbReference type="ARBA" id="ARBA00022695"/>
    </source>
</evidence>
<dbReference type="PROSITE" id="PS00718">
    <property type="entry name" value="SIGMA54_2"/>
    <property type="match status" value="1"/>
</dbReference>
<sequence length="471" mass="54514">MLKQGLELKQTQKLSPLQIQTIKLIELPAQELEQRIRKELEENPVLDEDVAKERDEDDENEPREVSLSDYKEDDSIPSYKLRVNNYGKDERPQYNTFSVKESFSQSLMDQLGFRNLSDHQYKVAAFIIGSLDDDGYLRRNIDSLVDDLAFRAGIETDEKEVLDMLKLIQEFDPPGVGARNLQECLLIQIRNMKQTPDVINATRILKDYFPEFTSKHFQKIMTRMGISEAELKSAMSKILKLNPSPGGQIDDSYDDQAQQIVPDFVLTMENGKLKLTMPRFSVPELRVNRKYADILMEAANSSEREKKEAAVFVKKKLDSAKWFVEAIKQRHNTLQSTMQAIIDYQHDYFMDGDETHLKPMVLKDIAEKTGFDISTISRVVNSKYIETHFGIYPLKYFFSEGLENQDGEEVSTRELKKALQECVDAEDKRNPLTDDQLVAEMTKRGYKVARRTIAKYRDQLNIPKARLRKEL</sequence>
<comment type="similarity">
    <text evidence="1">Belongs to the sigma-54 factor family.</text>
</comment>
<dbReference type="Gene3D" id="1.10.10.1330">
    <property type="entry name" value="RNA polymerase sigma-54 factor, core-binding domain"/>
    <property type="match status" value="1"/>
</dbReference>
<dbReference type="Pfam" id="PF04552">
    <property type="entry name" value="Sigma54_DBD"/>
    <property type="match status" value="1"/>
</dbReference>
<dbReference type="Gene3D" id="1.10.10.60">
    <property type="entry name" value="Homeodomain-like"/>
    <property type="match status" value="1"/>
</dbReference>
<keyword evidence="3" id="KW-0808">Transferase</keyword>
<keyword evidence="7" id="KW-0238">DNA-binding</keyword>
<dbReference type="InterPro" id="IPR038709">
    <property type="entry name" value="RpoN_core-bd_sf"/>
</dbReference>
<proteinExistence type="inferred from homology"/>
<keyword evidence="6" id="KW-0731">Sigma factor</keyword>
<dbReference type="PANTHER" id="PTHR32248:SF4">
    <property type="entry name" value="RNA POLYMERASE SIGMA-54 FACTOR"/>
    <property type="match status" value="1"/>
</dbReference>
<evidence type="ECO:0000256" key="2">
    <source>
        <dbReference type="ARBA" id="ARBA00022478"/>
    </source>
</evidence>
<protein>
    <submittedName>
        <fullName evidence="12">RNA polymerase factor sigma-54</fullName>
    </submittedName>
</protein>
<keyword evidence="2" id="KW-0240">DNA-directed RNA polymerase</keyword>
<evidence type="ECO:0000256" key="6">
    <source>
        <dbReference type="ARBA" id="ARBA00023082"/>
    </source>
</evidence>
<keyword evidence="4" id="KW-0548">Nucleotidyltransferase</keyword>
<dbReference type="NCBIfam" id="TIGR02395">
    <property type="entry name" value="rpoN_sigma"/>
    <property type="match status" value="1"/>
</dbReference>
<dbReference type="GO" id="GO:0001216">
    <property type="term" value="F:DNA-binding transcription activator activity"/>
    <property type="evidence" value="ECO:0007669"/>
    <property type="project" value="InterPro"/>
</dbReference>
<dbReference type="InterPro" id="IPR007634">
    <property type="entry name" value="RNA_pol_sigma_54_DNA-bd"/>
</dbReference>
<evidence type="ECO:0000256" key="7">
    <source>
        <dbReference type="ARBA" id="ARBA00023125"/>
    </source>
</evidence>
<dbReference type="GO" id="GO:0000428">
    <property type="term" value="C:DNA-directed RNA polymerase complex"/>
    <property type="evidence" value="ECO:0007669"/>
    <property type="project" value="UniProtKB-KW"/>
</dbReference>
<evidence type="ECO:0000313" key="12">
    <source>
        <dbReference type="EMBL" id="MBO8451675.1"/>
    </source>
</evidence>
<organism evidence="12 13">
    <name type="scientific">Candidatus Cryptobacteroides intestinavium</name>
    <dbReference type="NCBI Taxonomy" id="2840766"/>
    <lineage>
        <taxon>Bacteria</taxon>
        <taxon>Pseudomonadati</taxon>
        <taxon>Bacteroidota</taxon>
        <taxon>Bacteroidia</taxon>
        <taxon>Bacteroidales</taxon>
        <taxon>Candidatus Cryptobacteroides</taxon>
    </lineage>
</organism>
<feature type="domain" description="RNA polymerase sigma factor 54 DNA-binding" evidence="10">
    <location>
        <begin position="312"/>
        <end position="469"/>
    </location>
</feature>
<evidence type="ECO:0000256" key="9">
    <source>
        <dbReference type="SAM" id="MobiDB-lite"/>
    </source>
</evidence>
<dbReference type="GO" id="GO:0016987">
    <property type="term" value="F:sigma factor activity"/>
    <property type="evidence" value="ECO:0007669"/>
    <property type="project" value="UniProtKB-KW"/>
</dbReference>
<dbReference type="PIRSF" id="PIRSF000774">
    <property type="entry name" value="RpoN"/>
    <property type="match status" value="1"/>
</dbReference>
<dbReference type="PROSITE" id="PS50044">
    <property type="entry name" value="SIGMA54_3"/>
    <property type="match status" value="1"/>
</dbReference>
<feature type="compositionally biased region" description="Basic and acidic residues" evidence="9">
    <location>
        <begin position="62"/>
        <end position="71"/>
    </location>
</feature>
<reference evidence="12" key="2">
    <citation type="journal article" date="2021" name="PeerJ">
        <title>Extensive microbial diversity within the chicken gut microbiome revealed by metagenomics and culture.</title>
        <authorList>
            <person name="Gilroy R."/>
            <person name="Ravi A."/>
            <person name="Getino M."/>
            <person name="Pursley I."/>
            <person name="Horton D.L."/>
            <person name="Alikhan N.F."/>
            <person name="Baker D."/>
            <person name="Gharbi K."/>
            <person name="Hall N."/>
            <person name="Watson M."/>
            <person name="Adriaenssens E.M."/>
            <person name="Foster-Nyarko E."/>
            <person name="Jarju S."/>
            <person name="Secka A."/>
            <person name="Antonio M."/>
            <person name="Oren A."/>
            <person name="Chaudhuri R.R."/>
            <person name="La Ragione R."/>
            <person name="Hildebrand F."/>
            <person name="Pallen M.J."/>
        </authorList>
    </citation>
    <scope>NUCLEOTIDE SEQUENCE</scope>
    <source>
        <strain evidence="12">B1-20833</strain>
    </source>
</reference>
<gene>
    <name evidence="12" type="primary">rpoN</name>
    <name evidence="12" type="ORF">IAC06_02160</name>
</gene>
<comment type="caution">
    <text evidence="12">The sequence shown here is derived from an EMBL/GenBank/DDBJ whole genome shotgun (WGS) entry which is preliminary data.</text>
</comment>
<dbReference type="GO" id="GO:0006352">
    <property type="term" value="P:DNA-templated transcription initiation"/>
    <property type="evidence" value="ECO:0007669"/>
    <property type="project" value="InterPro"/>
</dbReference>
<dbReference type="PRINTS" id="PR00045">
    <property type="entry name" value="SIGMA54FCT"/>
</dbReference>
<feature type="region of interest" description="Disordered" evidence="9">
    <location>
        <begin position="39"/>
        <end position="71"/>
    </location>
</feature>
<evidence type="ECO:0000256" key="5">
    <source>
        <dbReference type="ARBA" id="ARBA00023015"/>
    </source>
</evidence>
<dbReference type="Pfam" id="PF04963">
    <property type="entry name" value="Sigma54_CBD"/>
    <property type="match status" value="1"/>
</dbReference>
<evidence type="ECO:0000259" key="11">
    <source>
        <dbReference type="Pfam" id="PF04963"/>
    </source>
</evidence>
<feature type="domain" description="RNA polymerase sigma factor 54 core-binding" evidence="11">
    <location>
        <begin position="97"/>
        <end position="291"/>
    </location>
</feature>
<dbReference type="InterPro" id="IPR007046">
    <property type="entry name" value="RNA_pol_sigma_54_core-bd"/>
</dbReference>
<keyword evidence="8" id="KW-0804">Transcription</keyword>
<keyword evidence="5" id="KW-0805">Transcription regulation</keyword>
<evidence type="ECO:0000256" key="3">
    <source>
        <dbReference type="ARBA" id="ARBA00022679"/>
    </source>
</evidence>
<dbReference type="GO" id="GO:0003677">
    <property type="term" value="F:DNA binding"/>
    <property type="evidence" value="ECO:0007669"/>
    <property type="project" value="UniProtKB-KW"/>
</dbReference>
<dbReference type="AlphaFoldDB" id="A0A9D9ERA2"/>
<accession>A0A9D9ERA2</accession>
<dbReference type="GO" id="GO:0016779">
    <property type="term" value="F:nucleotidyltransferase activity"/>
    <property type="evidence" value="ECO:0007669"/>
    <property type="project" value="UniProtKB-KW"/>
</dbReference>
<name>A0A9D9ERA2_9BACT</name>
<dbReference type="EMBL" id="JADIMI010000018">
    <property type="protein sequence ID" value="MBO8451675.1"/>
    <property type="molecule type" value="Genomic_DNA"/>
</dbReference>
<reference evidence="12" key="1">
    <citation type="submission" date="2020-10" db="EMBL/GenBank/DDBJ databases">
        <authorList>
            <person name="Gilroy R."/>
        </authorList>
    </citation>
    <scope>NUCLEOTIDE SEQUENCE</scope>
    <source>
        <strain evidence="12">B1-20833</strain>
    </source>
</reference>